<dbReference type="Proteomes" id="UP000326759">
    <property type="component" value="Unassembled WGS sequence"/>
</dbReference>
<proteinExistence type="predicted"/>
<name>A0A5N5T159_9CRUS</name>
<evidence type="ECO:0000313" key="2">
    <source>
        <dbReference type="EMBL" id="KAB7500194.1"/>
    </source>
</evidence>
<dbReference type="EMBL" id="SEYY01014878">
    <property type="protein sequence ID" value="KAB7500194.1"/>
    <property type="molecule type" value="Genomic_DNA"/>
</dbReference>
<protein>
    <submittedName>
        <fullName evidence="2">Uncharacterized protein</fullName>
    </submittedName>
</protein>
<comment type="caution">
    <text evidence="2">The sequence shown here is derived from an EMBL/GenBank/DDBJ whole genome shotgun (WGS) entry which is preliminary data.</text>
</comment>
<dbReference type="AlphaFoldDB" id="A0A5N5T159"/>
<feature type="compositionally biased region" description="Basic and acidic residues" evidence="1">
    <location>
        <begin position="63"/>
        <end position="74"/>
    </location>
</feature>
<sequence length="98" mass="10648">MINASISIASMTPSMSNLGMTYVKLKKKHLLPTGGQNNKYTDKNEAANLTKKGTPNNSSSSKTHSDSEDSKNIEEEGDTKISSVKEGVNLEEISRMNN</sequence>
<evidence type="ECO:0000313" key="3">
    <source>
        <dbReference type="Proteomes" id="UP000326759"/>
    </source>
</evidence>
<accession>A0A5N5T159</accession>
<gene>
    <name evidence="2" type="ORF">Anas_14329</name>
</gene>
<evidence type="ECO:0000256" key="1">
    <source>
        <dbReference type="SAM" id="MobiDB-lite"/>
    </source>
</evidence>
<keyword evidence="3" id="KW-1185">Reference proteome</keyword>
<reference evidence="2 3" key="1">
    <citation type="journal article" date="2019" name="PLoS Biol.">
        <title>Sex chromosomes control vertical transmission of feminizing Wolbachia symbionts in an isopod.</title>
        <authorList>
            <person name="Becking T."/>
            <person name="Chebbi M.A."/>
            <person name="Giraud I."/>
            <person name="Moumen B."/>
            <person name="Laverre T."/>
            <person name="Caubet Y."/>
            <person name="Peccoud J."/>
            <person name="Gilbert C."/>
            <person name="Cordaux R."/>
        </authorList>
    </citation>
    <scope>NUCLEOTIDE SEQUENCE [LARGE SCALE GENOMIC DNA]</scope>
    <source>
        <strain evidence="2">ANa2</strain>
        <tissue evidence="2">Whole body excluding digestive tract and cuticle</tissue>
    </source>
</reference>
<organism evidence="2 3">
    <name type="scientific">Armadillidium nasatum</name>
    <dbReference type="NCBI Taxonomy" id="96803"/>
    <lineage>
        <taxon>Eukaryota</taxon>
        <taxon>Metazoa</taxon>
        <taxon>Ecdysozoa</taxon>
        <taxon>Arthropoda</taxon>
        <taxon>Crustacea</taxon>
        <taxon>Multicrustacea</taxon>
        <taxon>Malacostraca</taxon>
        <taxon>Eumalacostraca</taxon>
        <taxon>Peracarida</taxon>
        <taxon>Isopoda</taxon>
        <taxon>Oniscidea</taxon>
        <taxon>Crinocheta</taxon>
        <taxon>Armadillidiidae</taxon>
        <taxon>Armadillidium</taxon>
    </lineage>
</organism>
<feature type="region of interest" description="Disordered" evidence="1">
    <location>
        <begin position="31"/>
        <end position="98"/>
    </location>
</feature>